<dbReference type="GO" id="GO:0005737">
    <property type="term" value="C:cytoplasm"/>
    <property type="evidence" value="ECO:0007669"/>
    <property type="project" value="TreeGrafter"/>
</dbReference>
<keyword evidence="2" id="KW-0677">Repeat</keyword>
<dbReference type="SMART" id="SM00364">
    <property type="entry name" value="LRR_BAC"/>
    <property type="match status" value="5"/>
</dbReference>
<dbReference type="Pfam" id="PF00560">
    <property type="entry name" value="LRR_1"/>
    <property type="match status" value="1"/>
</dbReference>
<keyword evidence="4" id="KW-1185">Reference proteome</keyword>
<dbReference type="InterPro" id="IPR003591">
    <property type="entry name" value="Leu-rich_rpt_typical-subtyp"/>
</dbReference>
<dbReference type="Proteomes" id="UP000694398">
    <property type="component" value="Unassembled WGS sequence"/>
</dbReference>
<keyword evidence="1" id="KW-0433">Leucine-rich repeat</keyword>
<dbReference type="AlphaFoldDB" id="A0A8C2V0Q1"/>
<dbReference type="InterPro" id="IPR050216">
    <property type="entry name" value="LRR_domain-containing"/>
</dbReference>
<evidence type="ECO:0000256" key="2">
    <source>
        <dbReference type="ARBA" id="ARBA00022737"/>
    </source>
</evidence>
<reference evidence="3" key="2">
    <citation type="submission" date="2025-09" db="UniProtKB">
        <authorList>
            <consortium name="Ensembl"/>
        </authorList>
    </citation>
    <scope>IDENTIFICATION</scope>
</reference>
<dbReference type="Ensembl" id="ENSCLAT00000006031.1">
    <property type="protein sequence ID" value="ENSCLAP00000005929.1"/>
    <property type="gene ID" value="ENSCLAG00000004203.1"/>
</dbReference>
<evidence type="ECO:0000256" key="1">
    <source>
        <dbReference type="ARBA" id="ARBA00022614"/>
    </source>
</evidence>
<dbReference type="RefSeq" id="XP_005381831.1">
    <property type="nucleotide sequence ID" value="XM_005381774.2"/>
</dbReference>
<dbReference type="GeneTree" id="ENSGT00940000154960"/>
<reference evidence="3" key="1">
    <citation type="submission" date="2025-08" db="UniProtKB">
        <authorList>
            <consortium name="Ensembl"/>
        </authorList>
    </citation>
    <scope>IDENTIFICATION</scope>
</reference>
<dbReference type="PANTHER" id="PTHR48051">
    <property type="match status" value="1"/>
</dbReference>
<protein>
    <recommendedName>
        <fullName evidence="5">Leucine rich repeat containing 69</fullName>
    </recommendedName>
</protein>
<dbReference type="PANTHER" id="PTHR48051:SF57">
    <property type="entry name" value="LEUCINE RICH REPEAT CONTAINING 30"/>
    <property type="match status" value="1"/>
</dbReference>
<dbReference type="InterPro" id="IPR032675">
    <property type="entry name" value="LRR_dom_sf"/>
</dbReference>
<dbReference type="PROSITE" id="PS51450">
    <property type="entry name" value="LRR"/>
    <property type="match status" value="3"/>
</dbReference>
<evidence type="ECO:0000313" key="4">
    <source>
        <dbReference type="Proteomes" id="UP000694398"/>
    </source>
</evidence>
<dbReference type="OrthoDB" id="660555at2759"/>
<dbReference type="GeneID" id="102015315"/>
<dbReference type="InterPro" id="IPR001611">
    <property type="entry name" value="Leu-rich_rpt"/>
</dbReference>
<dbReference type="Pfam" id="PF13855">
    <property type="entry name" value="LRR_8"/>
    <property type="match status" value="2"/>
</dbReference>
<name>A0A8C2V0Q1_CHILA</name>
<evidence type="ECO:0000313" key="3">
    <source>
        <dbReference type="Ensembl" id="ENSCLAP00000005929.1"/>
    </source>
</evidence>
<gene>
    <name evidence="3" type="primary">Lrrc69</name>
</gene>
<sequence length="347" mass="39651">MAERLLIGALKGGKNTKIITLNGKKMTKMPSTLGKLPGLRTLNLQNNLIPKVCPEISTLTQLTVLNLGNNLFKEVPEEMKYLTSLKKLHLFGNRICRFAPGACDGLQNLILLNLNHNQLTQLPQEVNRLKSLTCLNVNCNQLTSIPRELFFLEDLSELHFNYNQLICIPEEIKLLKKLQKLLLARNNIEVLPEGICDLKKLRILDIAGNIIQIFPPGFQNLKLREFYCEENPLILKQPFIANQREDIWSLKEITSRFVMNQLAGQNPFLMHAIEQFPEVKNIISKGKNCAICGKFFLTIWLECVQFVPPSKNCKISKNLQLVPVRILLCSYKCFNQRQPNLFGISQE</sequence>
<dbReference type="SMART" id="SM00369">
    <property type="entry name" value="LRR_TYP"/>
    <property type="match status" value="7"/>
</dbReference>
<dbReference type="OMA" id="CFNKSGH"/>
<proteinExistence type="predicted"/>
<evidence type="ECO:0008006" key="5">
    <source>
        <dbReference type="Google" id="ProtNLM"/>
    </source>
</evidence>
<accession>A0A8C2V0Q1</accession>
<dbReference type="SUPFAM" id="SSF52058">
    <property type="entry name" value="L domain-like"/>
    <property type="match status" value="1"/>
</dbReference>
<organism evidence="3 4">
    <name type="scientific">Chinchilla lanigera</name>
    <name type="common">Long-tailed chinchilla</name>
    <name type="synonym">Chinchilla villidera</name>
    <dbReference type="NCBI Taxonomy" id="34839"/>
    <lineage>
        <taxon>Eukaryota</taxon>
        <taxon>Metazoa</taxon>
        <taxon>Chordata</taxon>
        <taxon>Craniata</taxon>
        <taxon>Vertebrata</taxon>
        <taxon>Euteleostomi</taxon>
        <taxon>Mammalia</taxon>
        <taxon>Eutheria</taxon>
        <taxon>Euarchontoglires</taxon>
        <taxon>Glires</taxon>
        <taxon>Rodentia</taxon>
        <taxon>Hystricomorpha</taxon>
        <taxon>Chinchillidae</taxon>
        <taxon>Chinchilla</taxon>
    </lineage>
</organism>
<dbReference type="CTD" id="100130742"/>
<dbReference type="Gene3D" id="3.80.10.10">
    <property type="entry name" value="Ribonuclease Inhibitor"/>
    <property type="match status" value="2"/>
</dbReference>